<evidence type="ECO:0000256" key="1">
    <source>
        <dbReference type="ARBA" id="ARBA00022603"/>
    </source>
</evidence>
<evidence type="ECO:0000313" key="6">
    <source>
        <dbReference type="EMBL" id="KAF2972868.1"/>
    </source>
</evidence>
<keyword evidence="7" id="KW-1185">Reference proteome</keyword>
<evidence type="ECO:0000256" key="3">
    <source>
        <dbReference type="ARBA" id="ARBA00022691"/>
    </source>
</evidence>
<dbReference type="GO" id="GO:0032259">
    <property type="term" value="P:methylation"/>
    <property type="evidence" value="ECO:0007669"/>
    <property type="project" value="UniProtKB-KW"/>
</dbReference>
<organism evidence="6 7">
    <name type="scientific">Xylaria multiplex</name>
    <dbReference type="NCBI Taxonomy" id="323545"/>
    <lineage>
        <taxon>Eukaryota</taxon>
        <taxon>Fungi</taxon>
        <taxon>Dikarya</taxon>
        <taxon>Ascomycota</taxon>
        <taxon>Pezizomycotina</taxon>
        <taxon>Sordariomycetes</taxon>
        <taxon>Xylariomycetidae</taxon>
        <taxon>Xylariales</taxon>
        <taxon>Xylariaceae</taxon>
        <taxon>Xylaria</taxon>
    </lineage>
</organism>
<dbReference type="EMBL" id="WUBL01000004">
    <property type="protein sequence ID" value="KAF2972868.1"/>
    <property type="molecule type" value="Genomic_DNA"/>
</dbReference>
<comment type="caution">
    <text evidence="6">The sequence shown here is derived from an EMBL/GenBank/DDBJ whole genome shotgun (WGS) entry which is preliminary data.</text>
</comment>
<dbReference type="InterPro" id="IPR001077">
    <property type="entry name" value="COMT_C"/>
</dbReference>
<evidence type="ECO:0000256" key="2">
    <source>
        <dbReference type="ARBA" id="ARBA00022679"/>
    </source>
</evidence>
<accession>A0A7C8MXJ6</accession>
<feature type="domain" description="O-methyltransferase C-terminal" evidence="5">
    <location>
        <begin position="200"/>
        <end position="343"/>
    </location>
</feature>
<keyword evidence="1" id="KW-0489">Methyltransferase</keyword>
<dbReference type="PANTHER" id="PTHR43712:SF18">
    <property type="entry name" value="PUTATIVE (AFU_ORTHOLOGUE AFUA_4G14240)-RELATED"/>
    <property type="match status" value="1"/>
</dbReference>
<dbReference type="InterPro" id="IPR016461">
    <property type="entry name" value="COMT-like"/>
</dbReference>
<proteinExistence type="predicted"/>
<dbReference type="InterPro" id="IPR029063">
    <property type="entry name" value="SAM-dependent_MTases_sf"/>
</dbReference>
<dbReference type="Proteomes" id="UP000481858">
    <property type="component" value="Unassembled WGS sequence"/>
</dbReference>
<dbReference type="PANTHER" id="PTHR43712">
    <property type="entry name" value="PUTATIVE (AFU_ORTHOLOGUE AFUA_4G14580)-RELATED"/>
    <property type="match status" value="1"/>
</dbReference>
<name>A0A7C8MXJ6_9PEZI</name>
<dbReference type="Gene3D" id="3.40.50.150">
    <property type="entry name" value="Vaccinia Virus protein VP39"/>
    <property type="match status" value="1"/>
</dbReference>
<gene>
    <name evidence="6" type="ORF">GQX73_g810</name>
</gene>
<dbReference type="SUPFAM" id="SSF53335">
    <property type="entry name" value="S-adenosyl-L-methionine-dependent methyltransferases"/>
    <property type="match status" value="1"/>
</dbReference>
<reference evidence="6 7" key="1">
    <citation type="submission" date="2019-12" db="EMBL/GenBank/DDBJ databases">
        <title>Draft genome sequence of the ascomycete Xylaria multiplex DSM 110363.</title>
        <authorList>
            <person name="Buettner E."/>
            <person name="Kellner H."/>
        </authorList>
    </citation>
    <scope>NUCLEOTIDE SEQUENCE [LARGE SCALE GENOMIC DNA]</scope>
    <source>
        <strain evidence="6 7">DSM 110363</strain>
    </source>
</reference>
<feature type="active site" description="Proton acceptor" evidence="4">
    <location>
        <position position="279"/>
    </location>
</feature>
<sequence length="366" mass="40597">MAFEEARDKFFKRVSIAPALGFVPIAVHFRLFDCLRKIGKPATAQDIYAAHSERDGGKTNLLQLTDDTLLMMGAIGFLDILSNGMYQANDVTDFLVAAPSSQHGAVHFTSEILLASAFLMKQLVDTDFIYPFQECQTPLQYAYKCMGSTYAQEHAYSIMHKTGRLDSFNTFMDGKFGNEENMVTRLNNIGYDLNSLITDSVDSKQSTVLVDIGGGRGKRLLELKDAFPQLGADDLVLQEYNSEIGEVSGVTQMSWNFKDEGQEQPVKGALIYFLSCILHNLSDVEVVKLLKKVRGAMSSRSRILIQEPEKTTANATVHGAMIVLYGGRERTSVEWQNLAAKAGLVVAFEVYPQEGECLVEMRIARA</sequence>
<keyword evidence="2" id="KW-0808">Transferase</keyword>
<evidence type="ECO:0000256" key="4">
    <source>
        <dbReference type="PIRSR" id="PIRSR005739-1"/>
    </source>
</evidence>
<dbReference type="GO" id="GO:0008171">
    <property type="term" value="F:O-methyltransferase activity"/>
    <property type="evidence" value="ECO:0007669"/>
    <property type="project" value="InterPro"/>
</dbReference>
<evidence type="ECO:0000259" key="5">
    <source>
        <dbReference type="Pfam" id="PF00891"/>
    </source>
</evidence>
<dbReference type="PROSITE" id="PS51683">
    <property type="entry name" value="SAM_OMT_II"/>
    <property type="match status" value="1"/>
</dbReference>
<dbReference type="AlphaFoldDB" id="A0A7C8MXJ6"/>
<dbReference type="PIRSF" id="PIRSF005739">
    <property type="entry name" value="O-mtase"/>
    <property type="match status" value="1"/>
</dbReference>
<evidence type="ECO:0000313" key="7">
    <source>
        <dbReference type="Proteomes" id="UP000481858"/>
    </source>
</evidence>
<protein>
    <recommendedName>
        <fullName evidence="5">O-methyltransferase C-terminal domain-containing protein</fullName>
    </recommendedName>
</protein>
<dbReference type="Pfam" id="PF00891">
    <property type="entry name" value="Methyltransf_2"/>
    <property type="match status" value="1"/>
</dbReference>
<dbReference type="InParanoid" id="A0A7C8MXJ6"/>
<dbReference type="OrthoDB" id="1535081at2759"/>
<keyword evidence="3" id="KW-0949">S-adenosyl-L-methionine</keyword>